<comment type="caution">
    <text evidence="1">The sequence shown here is derived from an EMBL/GenBank/DDBJ whole genome shotgun (WGS) entry which is preliminary data.</text>
</comment>
<dbReference type="EMBL" id="SNRY01002350">
    <property type="protein sequence ID" value="KAA6325492.1"/>
    <property type="molecule type" value="Genomic_DNA"/>
</dbReference>
<reference evidence="1" key="1">
    <citation type="submission" date="2019-03" db="EMBL/GenBank/DDBJ databases">
        <title>Single cell metagenomics reveals metabolic interactions within the superorganism composed of flagellate Streblomastix strix and complex community of Bacteroidetes bacteria on its surface.</title>
        <authorList>
            <person name="Treitli S.C."/>
            <person name="Kolisko M."/>
            <person name="Husnik F."/>
            <person name="Keeling P."/>
            <person name="Hampl V."/>
        </authorList>
    </citation>
    <scope>NUCLEOTIDE SEQUENCE</scope>
    <source>
        <strain evidence="1">STM</strain>
    </source>
</reference>
<proteinExistence type="predicted"/>
<accession>A0A5J4QVF9</accession>
<dbReference type="AlphaFoldDB" id="A0A5J4QVF9"/>
<evidence type="ECO:0000313" key="1">
    <source>
        <dbReference type="EMBL" id="KAA6325492.1"/>
    </source>
</evidence>
<protein>
    <recommendedName>
        <fullName evidence="2">TonB-dependent receptor SusC</fullName>
    </recommendedName>
</protein>
<gene>
    <name evidence="1" type="ORF">EZS27_025302</name>
</gene>
<organism evidence="1">
    <name type="scientific">termite gut metagenome</name>
    <dbReference type="NCBI Taxonomy" id="433724"/>
    <lineage>
        <taxon>unclassified sequences</taxon>
        <taxon>metagenomes</taxon>
        <taxon>organismal metagenomes</taxon>
    </lineage>
</organism>
<evidence type="ECO:0008006" key="2">
    <source>
        <dbReference type="Google" id="ProtNLM"/>
    </source>
</evidence>
<sequence>MTGNGRFFYSMREGGYADCEKSKNRSCLIKYSSGGVIQFLLLDKNMNPLSERLAFCFHDQTIHTTFQTDKQTYGIKEEIKVDMLLSDYMQKPVEGNLSVSITDSKDVPADTCFNILTNLLLTSDLKGYIETPSFYFQKDNEKATQALDLLMLTQGWRRYDISSVIAGRMRKPEIKPETSFNISGRIKEIFILSKRKEYVLSISGIGANFNEITEIGKDGHFSFEGIEYPDGVGFSLQAIRAKGGSNQQQSIQIDGETLPEITSYIPQVKMPEDTIVAVHSDEYIAPMKNGMRGYMLDAVEVKAIYWGSTDYDKFSNEEINDPSNKDVRKFIQDMGIKVVTRWGTDDAVPQEEFYYKGTEVIAFIDDKFYKFGYGRDIIYDLSLNDIEEIIFLKNVDRGIVDELLMERGYYDVHTARKRTPSYYIYNILENKAQLPVLDIKTKQNFDSRFLGIYFRDGKDAREWGSTQNRKTIYPLGYQRPVEFYSPKYDTPEKKNDKTEDLRRTIFWKPDIKTDQEGTSFSFYSSDTPTTYSVVIEGLSDKGDIIYEVKEIKVK</sequence>
<name>A0A5J4QVF9_9ZZZZ</name>